<dbReference type="GO" id="GO:0004932">
    <property type="term" value="F:mating-type factor pheromone receptor activity"/>
    <property type="evidence" value="ECO:0007669"/>
    <property type="project" value="InterPro"/>
</dbReference>
<organism evidence="2 3">
    <name type="scientific">Trichocladium antarcticum</name>
    <dbReference type="NCBI Taxonomy" id="1450529"/>
    <lineage>
        <taxon>Eukaryota</taxon>
        <taxon>Fungi</taxon>
        <taxon>Dikarya</taxon>
        <taxon>Ascomycota</taxon>
        <taxon>Pezizomycotina</taxon>
        <taxon>Sordariomycetes</taxon>
        <taxon>Sordariomycetidae</taxon>
        <taxon>Sordariales</taxon>
        <taxon>Chaetomiaceae</taxon>
        <taxon>Trichocladium</taxon>
    </lineage>
</organism>
<dbReference type="Proteomes" id="UP001304895">
    <property type="component" value="Unassembled WGS sequence"/>
</dbReference>
<dbReference type="PRINTS" id="PR00250">
    <property type="entry name" value="GPCRSTE2"/>
</dbReference>
<evidence type="ECO:0008006" key="4">
    <source>
        <dbReference type="Google" id="ProtNLM"/>
    </source>
</evidence>
<reference evidence="2" key="1">
    <citation type="journal article" date="2023" name="Mol. Phylogenet. Evol.">
        <title>Genome-scale phylogeny and comparative genomics of the fungal order Sordariales.</title>
        <authorList>
            <person name="Hensen N."/>
            <person name="Bonometti L."/>
            <person name="Westerberg I."/>
            <person name="Brannstrom I.O."/>
            <person name="Guillou S."/>
            <person name="Cros-Aarteil S."/>
            <person name="Calhoun S."/>
            <person name="Haridas S."/>
            <person name="Kuo A."/>
            <person name="Mondo S."/>
            <person name="Pangilinan J."/>
            <person name="Riley R."/>
            <person name="LaButti K."/>
            <person name="Andreopoulos B."/>
            <person name="Lipzen A."/>
            <person name="Chen C."/>
            <person name="Yan M."/>
            <person name="Daum C."/>
            <person name="Ng V."/>
            <person name="Clum A."/>
            <person name="Steindorff A."/>
            <person name="Ohm R.A."/>
            <person name="Martin F."/>
            <person name="Silar P."/>
            <person name="Natvig D.O."/>
            <person name="Lalanne C."/>
            <person name="Gautier V."/>
            <person name="Ament-Velasquez S.L."/>
            <person name="Kruys A."/>
            <person name="Hutchinson M.I."/>
            <person name="Powell A.J."/>
            <person name="Barry K."/>
            <person name="Miller A.N."/>
            <person name="Grigoriev I.V."/>
            <person name="Debuchy R."/>
            <person name="Gladieux P."/>
            <person name="Hiltunen Thoren M."/>
            <person name="Johannesson H."/>
        </authorList>
    </citation>
    <scope>NUCLEOTIDE SEQUENCE</scope>
    <source>
        <strain evidence="2">CBS 123565</strain>
    </source>
</reference>
<keyword evidence="3" id="KW-1185">Reference proteome</keyword>
<dbReference type="PANTHER" id="PTHR28009:SF1">
    <property type="entry name" value="PHEROMONE ALPHA FACTOR RECEPTOR"/>
    <property type="match status" value="1"/>
</dbReference>
<comment type="caution">
    <text evidence="2">The sequence shown here is derived from an EMBL/GenBank/DDBJ whole genome shotgun (WGS) entry which is preliminary data.</text>
</comment>
<dbReference type="Gene3D" id="1.10.287.920">
    <property type="entry name" value="Pheromone alpha factor receptor"/>
    <property type="match status" value="1"/>
</dbReference>
<gene>
    <name evidence="2" type="ORF">BT67DRAFT_35041</name>
</gene>
<evidence type="ECO:0000313" key="2">
    <source>
        <dbReference type="EMBL" id="KAK4133920.1"/>
    </source>
</evidence>
<feature type="non-terminal residue" evidence="2">
    <location>
        <position position="258"/>
    </location>
</feature>
<dbReference type="AlphaFoldDB" id="A0AAN6UJ99"/>
<dbReference type="EMBL" id="MU853410">
    <property type="protein sequence ID" value="KAK4133920.1"/>
    <property type="molecule type" value="Genomic_DNA"/>
</dbReference>
<name>A0AAN6UJ99_9PEZI</name>
<keyword evidence="1" id="KW-0472">Membrane</keyword>
<dbReference type="CDD" id="cd14939">
    <property type="entry name" value="7tmD_STE2"/>
    <property type="match status" value="1"/>
</dbReference>
<feature type="transmembrane region" description="Helical" evidence="1">
    <location>
        <begin position="121"/>
        <end position="144"/>
    </location>
</feature>
<proteinExistence type="predicted"/>
<protein>
    <recommendedName>
        <fullName evidence="4">Pheromone receptor</fullName>
    </recommendedName>
</protein>
<reference evidence="2" key="2">
    <citation type="submission" date="2023-05" db="EMBL/GenBank/DDBJ databases">
        <authorList>
            <consortium name="Lawrence Berkeley National Laboratory"/>
            <person name="Steindorff A."/>
            <person name="Hensen N."/>
            <person name="Bonometti L."/>
            <person name="Westerberg I."/>
            <person name="Brannstrom I.O."/>
            <person name="Guillou S."/>
            <person name="Cros-Aarteil S."/>
            <person name="Calhoun S."/>
            <person name="Haridas S."/>
            <person name="Kuo A."/>
            <person name="Mondo S."/>
            <person name="Pangilinan J."/>
            <person name="Riley R."/>
            <person name="Labutti K."/>
            <person name="Andreopoulos B."/>
            <person name="Lipzen A."/>
            <person name="Chen C."/>
            <person name="Yanf M."/>
            <person name="Daum C."/>
            <person name="Ng V."/>
            <person name="Clum A."/>
            <person name="Ohm R."/>
            <person name="Martin F."/>
            <person name="Silar P."/>
            <person name="Natvig D."/>
            <person name="Lalanne C."/>
            <person name="Gautier V."/>
            <person name="Ament-Velasquez S.L."/>
            <person name="Kruys A."/>
            <person name="Hutchinson M.I."/>
            <person name="Powell A.J."/>
            <person name="Barry K."/>
            <person name="Miller A.N."/>
            <person name="Grigoriev I.V."/>
            <person name="Debuchy R."/>
            <person name="Gladieux P."/>
            <person name="Thoren M.H."/>
            <person name="Johannesson H."/>
        </authorList>
    </citation>
    <scope>NUCLEOTIDE SEQUENCE</scope>
    <source>
        <strain evidence="2">CBS 123565</strain>
    </source>
</reference>
<evidence type="ECO:0000256" key="1">
    <source>
        <dbReference type="SAM" id="Phobius"/>
    </source>
</evidence>
<dbReference type="GO" id="GO:0038038">
    <property type="term" value="C:G protein-coupled receptor homodimeric complex"/>
    <property type="evidence" value="ECO:0007669"/>
    <property type="project" value="TreeGrafter"/>
</dbReference>
<feature type="transmembrane region" description="Helical" evidence="1">
    <location>
        <begin position="204"/>
        <end position="225"/>
    </location>
</feature>
<dbReference type="PANTHER" id="PTHR28009">
    <property type="entry name" value="PHEROMONE ALPHA FACTOR RECEPTOR"/>
    <property type="match status" value="1"/>
</dbReference>
<dbReference type="InterPro" id="IPR027458">
    <property type="entry name" value="STE2_TM1-TM2_sf"/>
</dbReference>
<keyword evidence="1" id="KW-1133">Transmembrane helix</keyword>
<feature type="transmembrane region" description="Helical" evidence="1">
    <location>
        <begin position="74"/>
        <end position="101"/>
    </location>
</feature>
<keyword evidence="1" id="KW-0812">Transmembrane</keyword>
<dbReference type="GO" id="GO:0000750">
    <property type="term" value="P:pheromone-dependent signal transduction involved in conjugation with cellular fusion"/>
    <property type="evidence" value="ECO:0007669"/>
    <property type="project" value="TreeGrafter"/>
</dbReference>
<feature type="transmembrane region" description="Helical" evidence="1">
    <location>
        <begin position="156"/>
        <end position="184"/>
    </location>
</feature>
<evidence type="ECO:0000313" key="3">
    <source>
        <dbReference type="Proteomes" id="UP001304895"/>
    </source>
</evidence>
<dbReference type="InterPro" id="IPR000366">
    <property type="entry name" value="GPCR_STE2"/>
</dbReference>
<dbReference type="Pfam" id="PF02116">
    <property type="entry name" value="STE2"/>
    <property type="match status" value="1"/>
</dbReference>
<feature type="transmembrane region" description="Helical" evidence="1">
    <location>
        <begin position="35"/>
        <end position="62"/>
    </location>
</feature>
<sequence>MESLGKDDVLDQVINITRAGGTVMQYTVSMIDHLYIYQAASCISFGAQFGASVMMLVVLLCMTPGPRFKRATTLINMAALTVNAVHKLFLALFFTTAFPGFYSLLTFDTQYVPQKDINTSVVGNIFSIPVTALIEAALIVQAWAMMRIWPTLWKTVATVVSLGLVLTTVAFNIGSNIVQTQYILQMSPDRFEQLQNKMWLRRGYLGLITASICWFCFLFNIRLVMHMWTNRTILPTLKGLKAMDVLVITNGFLMFIPG</sequence>
<accession>A0AAN6UJ99</accession>